<dbReference type="InParanoid" id="A0C805"/>
<dbReference type="PANTHER" id="PTHR38934:SF6">
    <property type="entry name" value="CHROMOSOME UNDETERMINED SCAFFOLD_176, WHOLE GENOME SHOTGUN SEQUENCE"/>
    <property type="match status" value="1"/>
</dbReference>
<evidence type="ECO:0000256" key="1">
    <source>
        <dbReference type="ARBA" id="ARBA00022729"/>
    </source>
</evidence>
<dbReference type="AlphaFoldDB" id="A0C805"/>
<dbReference type="EMBL" id="CT868049">
    <property type="protein sequence ID" value="CAK66922.1"/>
    <property type="molecule type" value="Genomic_DNA"/>
</dbReference>
<evidence type="ECO:0000256" key="5">
    <source>
        <dbReference type="SAM" id="SignalP"/>
    </source>
</evidence>
<dbReference type="SUPFAM" id="SSF57184">
    <property type="entry name" value="Growth factor receptor domain"/>
    <property type="match status" value="2"/>
</dbReference>
<keyword evidence="1 5" id="KW-0732">Signal</keyword>
<dbReference type="HOGENOM" id="CLU_008168_0_0_1"/>
<dbReference type="Pfam" id="PF13948">
    <property type="entry name" value="DUF4215"/>
    <property type="match status" value="4"/>
</dbReference>
<dbReference type="InterPro" id="IPR009030">
    <property type="entry name" value="Growth_fac_rcpt_cys_sf"/>
</dbReference>
<evidence type="ECO:0000256" key="4">
    <source>
        <dbReference type="SAM" id="Phobius"/>
    </source>
</evidence>
<accession>A0C805</accession>
<evidence type="ECO:0000256" key="2">
    <source>
        <dbReference type="ARBA" id="ARBA00022737"/>
    </source>
</evidence>
<evidence type="ECO:0008006" key="8">
    <source>
        <dbReference type="Google" id="ProtNLM"/>
    </source>
</evidence>
<dbReference type="KEGG" id="ptm:GSPATT00036053001"/>
<feature type="signal peptide" evidence="5">
    <location>
        <begin position="1"/>
        <end position="19"/>
    </location>
</feature>
<dbReference type="eggNOG" id="KOG3525">
    <property type="taxonomic scope" value="Eukaryota"/>
</dbReference>
<dbReference type="RefSeq" id="XP_001434319.1">
    <property type="nucleotide sequence ID" value="XM_001434282.1"/>
</dbReference>
<dbReference type="OMA" id="IIWMEVP"/>
<dbReference type="Proteomes" id="UP000000600">
    <property type="component" value="Unassembled WGS sequence"/>
</dbReference>
<gene>
    <name evidence="6" type="ORF">GSPATT00036053001</name>
</gene>
<sequence>MGQLIKIIFMNLLLYSSQTVIYSFDANDNNSDGWKQQSGSFQFLTCGGIPYFLSNSHYISRLFLDLEPHSHIKVDAELQLFNQFNWSFYLDFIYENTAQVGLPNPNCDNQLIHTISINRLHNRRNLWMNIHHENVGLIKLQLSIIRCDYNCKGCIDYNQNFCLSWKLHQYSFDQKTIETNSDGWAYNLSVYQFWDCGNCQFQLFNTINYSTILPPHQDILIRFYHVWSDIYVAYIYGEEFIASQYGAVEILIKNHPDFLFQLKIRSARSQGGIRDFEIYYSLPAIIIQNVILGCLDQVGDQCLFCQEGWIQDVSQQNCQPICGDGIIQGYEQCDDANQVSNDGCFQCRFSCPIFCQFCEFRKCLKCQQNYELIDNKCSEINNMNGLEPLHEPQYSISNLSKYGSYYHQQLRYQFFDWMTQPIYVSNQPFQTDDVFGYYFKRKTIENCLISLFDQCLECQTFYKLSQNKNQCIPICDDGIVIENEICDDKNNIQFDGCYKCKLSCQLECHKCIQQQCYSCIDGWQLIDQKCYQICGDGLLAIYSQEQCDDGNYQPYDGCYNCKFECNSYCFQCDSSNNCLLCVENFELTDKNQCKPICGDGIIIQTLEECEDQNDIQFDGCYQCLFQCDQNCINCVQGVCQECEKGYNLIKKECQKVLIDALDENDENDEILVINVEKCGDGNQSTLEQCDDGNQGNGDGCSSQCIVEENWNCNQDQPNSCFLQTKYSLEYSNQTFEHQFVSLKFSNEVKQVSNINFTQTIQPEIINLNQNQYQITINPVVDINSTQFTMAFFEFDIVIVEQMSLEPNFSISFDSSLVDNNNMLVGLPSQSLLLKMPKIINQDQISIANKFQNLGNILIIGLGAISILMLLFKQPLQCFEIFDLLQFQSYLKFVNISYPQNLQIYFQSSEIVTVSPILIYFQITDLLNNLINQNFIPSIGKFQEYQINADLLLNIQSQISQIVFIGLLYLFLQFYPKIVHNYFFTFKNIYFIRQTHFQWLGSLIIKLYQINKKILKLRNIYSKNGFIQLFYANCWDLLFKVVLFMTSNTETGYRSTISYSICFLVLGLTIIILLLNIKGLNENLKLSQIRFQQLEGITLIKKLLFILILIDQQSNDIIQCIMLTLLSLWYIGLLSTIKQNIERIEFIGIIWMEVPVMFFTLTSLTYCSDFIRVMKYNEQILLGFVQILILVLGLLGPVIKLGINFYKEIKLYYQQKKQNPVFILNIANILTLAQENRMNVQKQQKI</sequence>
<feature type="chain" id="PRO_5002623246" description="TNFR-Cys domain-containing protein" evidence="5">
    <location>
        <begin position="20"/>
        <end position="1245"/>
    </location>
</feature>
<keyword evidence="7" id="KW-1185">Reference proteome</keyword>
<feature type="transmembrane region" description="Helical" evidence="4">
    <location>
        <begin position="1056"/>
        <end position="1076"/>
    </location>
</feature>
<protein>
    <recommendedName>
        <fullName evidence="8">TNFR-Cys domain-containing protein</fullName>
    </recommendedName>
</protein>
<organism evidence="6 7">
    <name type="scientific">Paramecium tetraurelia</name>
    <dbReference type="NCBI Taxonomy" id="5888"/>
    <lineage>
        <taxon>Eukaryota</taxon>
        <taxon>Sar</taxon>
        <taxon>Alveolata</taxon>
        <taxon>Ciliophora</taxon>
        <taxon>Intramacronucleata</taxon>
        <taxon>Oligohymenophorea</taxon>
        <taxon>Peniculida</taxon>
        <taxon>Parameciidae</taxon>
        <taxon>Paramecium</taxon>
    </lineage>
</organism>
<dbReference type="OrthoDB" id="409374at2759"/>
<evidence type="ECO:0000313" key="7">
    <source>
        <dbReference type="Proteomes" id="UP000000600"/>
    </source>
</evidence>
<keyword evidence="4" id="KW-0472">Membrane</keyword>
<evidence type="ECO:0000313" key="6">
    <source>
        <dbReference type="EMBL" id="CAK66922.1"/>
    </source>
</evidence>
<keyword evidence="2" id="KW-0677">Repeat</keyword>
<keyword evidence="4" id="KW-0812">Transmembrane</keyword>
<keyword evidence="3" id="KW-1015">Disulfide bond</keyword>
<feature type="transmembrane region" description="Helical" evidence="4">
    <location>
        <begin position="1183"/>
        <end position="1205"/>
    </location>
</feature>
<dbReference type="InterPro" id="IPR011936">
    <property type="entry name" value="Myxo_disulph_rpt"/>
</dbReference>
<dbReference type="NCBIfam" id="TIGR02232">
    <property type="entry name" value="myxo_disulf_rpt"/>
    <property type="match status" value="2"/>
</dbReference>
<name>A0C805_PARTE</name>
<evidence type="ECO:0000256" key="3">
    <source>
        <dbReference type="ARBA" id="ARBA00023157"/>
    </source>
</evidence>
<feature type="transmembrane region" description="Helical" evidence="4">
    <location>
        <begin position="1115"/>
        <end position="1133"/>
    </location>
</feature>
<reference evidence="6 7" key="1">
    <citation type="journal article" date="2006" name="Nature">
        <title>Global trends of whole-genome duplications revealed by the ciliate Paramecium tetraurelia.</title>
        <authorList>
            <consortium name="Genoscope"/>
            <person name="Aury J.-M."/>
            <person name="Jaillon O."/>
            <person name="Duret L."/>
            <person name="Noel B."/>
            <person name="Jubin C."/>
            <person name="Porcel B.M."/>
            <person name="Segurens B."/>
            <person name="Daubin V."/>
            <person name="Anthouard V."/>
            <person name="Aiach N."/>
            <person name="Arnaiz O."/>
            <person name="Billaut A."/>
            <person name="Beisson J."/>
            <person name="Blanc I."/>
            <person name="Bouhouche K."/>
            <person name="Camara F."/>
            <person name="Duharcourt S."/>
            <person name="Guigo R."/>
            <person name="Gogendeau D."/>
            <person name="Katinka M."/>
            <person name="Keller A.-M."/>
            <person name="Kissmehl R."/>
            <person name="Klotz C."/>
            <person name="Koll F."/>
            <person name="Le Moue A."/>
            <person name="Lepere C."/>
            <person name="Malinsky S."/>
            <person name="Nowacki M."/>
            <person name="Nowak J.K."/>
            <person name="Plattner H."/>
            <person name="Poulain J."/>
            <person name="Ruiz F."/>
            <person name="Serrano V."/>
            <person name="Zagulski M."/>
            <person name="Dessen P."/>
            <person name="Betermier M."/>
            <person name="Weissenbach J."/>
            <person name="Scarpelli C."/>
            <person name="Schachter V."/>
            <person name="Sperling L."/>
            <person name="Meyer E."/>
            <person name="Cohen J."/>
            <person name="Wincker P."/>
        </authorList>
    </citation>
    <scope>NUCLEOTIDE SEQUENCE [LARGE SCALE GENOMIC DNA]</scope>
    <source>
        <strain evidence="6 7">Stock d4-2</strain>
    </source>
</reference>
<dbReference type="PANTHER" id="PTHR38934">
    <property type="entry name" value="HYPHALLY REGULATED CELL WALL PROTEIN 1"/>
    <property type="match status" value="1"/>
</dbReference>
<feature type="transmembrane region" description="Helical" evidence="4">
    <location>
        <begin position="1145"/>
        <end position="1163"/>
    </location>
</feature>
<proteinExistence type="predicted"/>
<dbReference type="GeneID" id="5020105"/>
<keyword evidence="4" id="KW-1133">Transmembrane helix</keyword>